<accession>A0A433VBP4</accession>
<dbReference type="PANTHER" id="PTHR44943:SF8">
    <property type="entry name" value="TPR REPEAT-CONTAINING PROTEIN MJ0263"/>
    <property type="match status" value="1"/>
</dbReference>
<evidence type="ECO:0008006" key="6">
    <source>
        <dbReference type="Google" id="ProtNLM"/>
    </source>
</evidence>
<keyword evidence="5" id="KW-1185">Reference proteome</keyword>
<evidence type="ECO:0000313" key="5">
    <source>
        <dbReference type="Proteomes" id="UP000271624"/>
    </source>
</evidence>
<keyword evidence="1" id="KW-0677">Repeat</keyword>
<reference evidence="4" key="1">
    <citation type="submission" date="2018-12" db="EMBL/GenBank/DDBJ databases">
        <authorList>
            <person name="Will S."/>
            <person name="Neumann-Schaal M."/>
            <person name="Henke P."/>
        </authorList>
    </citation>
    <scope>NUCLEOTIDE SEQUENCE</scope>
    <source>
        <strain evidence="4">PCC 7102</strain>
    </source>
</reference>
<gene>
    <name evidence="4" type="ORF">DSM106972_051730</name>
</gene>
<dbReference type="SMART" id="SM00028">
    <property type="entry name" value="TPR"/>
    <property type="match status" value="4"/>
</dbReference>
<name>A0A433VBP4_9CYAN</name>
<dbReference type="Proteomes" id="UP000271624">
    <property type="component" value="Unassembled WGS sequence"/>
</dbReference>
<dbReference type="InterPro" id="IPR051685">
    <property type="entry name" value="Ycf3/AcsC/BcsC/TPR_MFPF"/>
</dbReference>
<dbReference type="InterPro" id="IPR019734">
    <property type="entry name" value="TPR_rpt"/>
</dbReference>
<dbReference type="AlphaFoldDB" id="A0A433VBP4"/>
<dbReference type="RefSeq" id="WP_222596601.1">
    <property type="nucleotide sequence ID" value="NZ_RSCL01000013.1"/>
</dbReference>
<dbReference type="PANTHER" id="PTHR44943">
    <property type="entry name" value="CELLULOSE SYNTHASE OPERON PROTEIN C"/>
    <property type="match status" value="1"/>
</dbReference>
<dbReference type="EMBL" id="RSCL01000013">
    <property type="protein sequence ID" value="RUT03534.1"/>
    <property type="molecule type" value="Genomic_DNA"/>
</dbReference>
<dbReference type="SUPFAM" id="SSF48452">
    <property type="entry name" value="TPR-like"/>
    <property type="match status" value="1"/>
</dbReference>
<feature type="repeat" description="TPR" evidence="3">
    <location>
        <begin position="110"/>
        <end position="143"/>
    </location>
</feature>
<feature type="repeat" description="TPR" evidence="3">
    <location>
        <begin position="76"/>
        <end position="109"/>
    </location>
</feature>
<sequence>MKLKSLIISALVPFYCVLPTIVTVMAPSQVLAQFSEREKAERTELIQKANSLLGQRNFTGAEETLRQLVKKFPKDAFAHFQLGNALYLQEKPEDALVSFTEAVKLNPRYALAYNGIGLVYANQERWDDALAQFRKALEINPQYADALMYMGQVQLQLNKRDEAVALLNKALNIFKSQNRNDRVNRIEGLLRKIKQSDDPSVS</sequence>
<feature type="repeat" description="TPR" evidence="3">
    <location>
        <begin position="144"/>
        <end position="177"/>
    </location>
</feature>
<protein>
    <recommendedName>
        <fullName evidence="6">Tetratricopeptide repeat protein</fullName>
    </recommendedName>
</protein>
<dbReference type="Pfam" id="PF13424">
    <property type="entry name" value="TPR_12"/>
    <property type="match status" value="1"/>
</dbReference>
<dbReference type="InterPro" id="IPR011990">
    <property type="entry name" value="TPR-like_helical_dom_sf"/>
</dbReference>
<dbReference type="PROSITE" id="PS50005">
    <property type="entry name" value="TPR"/>
    <property type="match status" value="3"/>
</dbReference>
<reference evidence="4" key="2">
    <citation type="journal article" date="2019" name="Genome Biol. Evol.">
        <title>Day and night: Metabolic profiles and evolutionary relationships of six axenic non-marine cyanobacteria.</title>
        <authorList>
            <person name="Will S.E."/>
            <person name="Henke P."/>
            <person name="Boedeker C."/>
            <person name="Huang S."/>
            <person name="Brinkmann H."/>
            <person name="Rohde M."/>
            <person name="Jarek M."/>
            <person name="Friedl T."/>
            <person name="Seufert S."/>
            <person name="Schumacher M."/>
            <person name="Overmann J."/>
            <person name="Neumann-Schaal M."/>
            <person name="Petersen J."/>
        </authorList>
    </citation>
    <scope>NUCLEOTIDE SEQUENCE [LARGE SCALE GENOMIC DNA]</scope>
    <source>
        <strain evidence="4">PCC 7102</strain>
    </source>
</reference>
<dbReference type="PROSITE" id="PS50293">
    <property type="entry name" value="TPR_REGION"/>
    <property type="match status" value="1"/>
</dbReference>
<proteinExistence type="predicted"/>
<evidence type="ECO:0000313" key="4">
    <source>
        <dbReference type="EMBL" id="RUT03534.1"/>
    </source>
</evidence>
<evidence type="ECO:0000256" key="2">
    <source>
        <dbReference type="ARBA" id="ARBA00022803"/>
    </source>
</evidence>
<keyword evidence="2 3" id="KW-0802">TPR repeat</keyword>
<dbReference type="Pfam" id="PF13432">
    <property type="entry name" value="TPR_16"/>
    <property type="match status" value="1"/>
</dbReference>
<dbReference type="Gene3D" id="1.25.40.10">
    <property type="entry name" value="Tetratricopeptide repeat domain"/>
    <property type="match status" value="2"/>
</dbReference>
<evidence type="ECO:0000256" key="1">
    <source>
        <dbReference type="ARBA" id="ARBA00022737"/>
    </source>
</evidence>
<comment type="caution">
    <text evidence="4">The sequence shown here is derived from an EMBL/GenBank/DDBJ whole genome shotgun (WGS) entry which is preliminary data.</text>
</comment>
<organism evidence="4 5">
    <name type="scientific">Dulcicalothrix desertica PCC 7102</name>
    <dbReference type="NCBI Taxonomy" id="232991"/>
    <lineage>
        <taxon>Bacteria</taxon>
        <taxon>Bacillati</taxon>
        <taxon>Cyanobacteriota</taxon>
        <taxon>Cyanophyceae</taxon>
        <taxon>Nostocales</taxon>
        <taxon>Calotrichaceae</taxon>
        <taxon>Dulcicalothrix</taxon>
    </lineage>
</organism>
<evidence type="ECO:0000256" key="3">
    <source>
        <dbReference type="PROSITE-ProRule" id="PRU00339"/>
    </source>
</evidence>